<gene>
    <name evidence="2" type="ORF">PXEA_LOCUS6951</name>
</gene>
<comment type="caution">
    <text evidence="2">The sequence shown here is derived from an EMBL/GenBank/DDBJ whole genome shotgun (WGS) entry which is preliminary data.</text>
</comment>
<accession>A0A448WJU9</accession>
<feature type="region of interest" description="Disordered" evidence="1">
    <location>
        <begin position="48"/>
        <end position="79"/>
    </location>
</feature>
<sequence>MAPNSFVSTLLYCPSLCPLVNVYSFSEFYSALTQNPLLHLPSHSANEMVEVESDEASAPNELQETEQKTQSMRCSTGGRKKGFVGIGERSRSYIEVNRLGRLPPRWLTPMRERQSYLAHQAMAVLREGLRRR</sequence>
<evidence type="ECO:0000313" key="2">
    <source>
        <dbReference type="EMBL" id="VEL13511.1"/>
    </source>
</evidence>
<evidence type="ECO:0000256" key="1">
    <source>
        <dbReference type="SAM" id="MobiDB-lite"/>
    </source>
</evidence>
<reference evidence="2" key="1">
    <citation type="submission" date="2018-11" db="EMBL/GenBank/DDBJ databases">
        <authorList>
            <consortium name="Pathogen Informatics"/>
        </authorList>
    </citation>
    <scope>NUCLEOTIDE SEQUENCE</scope>
</reference>
<dbReference type="AlphaFoldDB" id="A0A448WJU9"/>
<dbReference type="Proteomes" id="UP000784294">
    <property type="component" value="Unassembled WGS sequence"/>
</dbReference>
<proteinExistence type="predicted"/>
<protein>
    <submittedName>
        <fullName evidence="2">Uncharacterized protein</fullName>
    </submittedName>
</protein>
<name>A0A448WJU9_9PLAT</name>
<keyword evidence="3" id="KW-1185">Reference proteome</keyword>
<evidence type="ECO:0000313" key="3">
    <source>
        <dbReference type="Proteomes" id="UP000784294"/>
    </source>
</evidence>
<organism evidence="2 3">
    <name type="scientific">Protopolystoma xenopodis</name>
    <dbReference type="NCBI Taxonomy" id="117903"/>
    <lineage>
        <taxon>Eukaryota</taxon>
        <taxon>Metazoa</taxon>
        <taxon>Spiralia</taxon>
        <taxon>Lophotrochozoa</taxon>
        <taxon>Platyhelminthes</taxon>
        <taxon>Monogenea</taxon>
        <taxon>Polyopisthocotylea</taxon>
        <taxon>Polystomatidea</taxon>
        <taxon>Polystomatidae</taxon>
        <taxon>Protopolystoma</taxon>
    </lineage>
</organism>
<dbReference type="EMBL" id="CAAALY010018012">
    <property type="protein sequence ID" value="VEL13511.1"/>
    <property type="molecule type" value="Genomic_DNA"/>
</dbReference>